<keyword evidence="1" id="KW-0808">Transferase</keyword>
<organism evidence="8 9">
    <name type="scientific">Streptomyces fildesensis</name>
    <dbReference type="NCBI Taxonomy" id="375757"/>
    <lineage>
        <taxon>Bacteria</taxon>
        <taxon>Bacillati</taxon>
        <taxon>Actinomycetota</taxon>
        <taxon>Actinomycetes</taxon>
        <taxon>Kitasatosporales</taxon>
        <taxon>Streptomycetaceae</taxon>
        <taxon>Streptomyces</taxon>
    </lineage>
</organism>
<feature type="transmembrane region" description="Helical" evidence="6">
    <location>
        <begin position="120"/>
        <end position="139"/>
    </location>
</feature>
<dbReference type="Proteomes" id="UP001614394">
    <property type="component" value="Unassembled WGS sequence"/>
</dbReference>
<dbReference type="PIRSF" id="PIRSF037434">
    <property type="entry name" value="STHK_ChrS"/>
    <property type="match status" value="1"/>
</dbReference>
<dbReference type="InterPro" id="IPR036890">
    <property type="entry name" value="HATPase_C_sf"/>
</dbReference>
<feature type="transmembrane region" description="Helical" evidence="6">
    <location>
        <begin position="30"/>
        <end position="49"/>
    </location>
</feature>
<dbReference type="EMBL" id="JBITYG010000005">
    <property type="protein sequence ID" value="MFI9102655.1"/>
    <property type="molecule type" value="Genomic_DNA"/>
</dbReference>
<feature type="transmembrane region" description="Helical" evidence="6">
    <location>
        <begin position="151"/>
        <end position="171"/>
    </location>
</feature>
<keyword evidence="3" id="KW-0902">Two-component regulatory system</keyword>
<comment type="caution">
    <text evidence="8">The sequence shown here is derived from an EMBL/GenBank/DDBJ whole genome shotgun (WGS) entry which is preliminary data.</text>
</comment>
<dbReference type="GO" id="GO:0016301">
    <property type="term" value="F:kinase activity"/>
    <property type="evidence" value="ECO:0007669"/>
    <property type="project" value="UniProtKB-KW"/>
</dbReference>
<dbReference type="Gene3D" id="1.20.5.1930">
    <property type="match status" value="1"/>
</dbReference>
<dbReference type="CDD" id="cd16917">
    <property type="entry name" value="HATPase_UhpB-NarQ-NarX-like"/>
    <property type="match status" value="1"/>
</dbReference>
<dbReference type="PANTHER" id="PTHR24421">
    <property type="entry name" value="NITRATE/NITRITE SENSOR PROTEIN NARX-RELATED"/>
    <property type="match status" value="1"/>
</dbReference>
<sequence length="437" mass="45655">MSNSGISLSPGRPTGSRTPEDTPALRLMRAALHGTFFVLLAVALGPVAFGGEPAALLVPGLLLGLVYGAGVLRERRDPSRSWVLGWLAAVTALWIGLLLADRDFSYVVFPLFFLYLHLLPPRWSLPAVGAATALIVVAQSHGPDGLTAAKVIGPSAGAAVAVLTAFGYAALYREGRQRQRLIDDLTRTRDELAAAQREAGRLAERQRLAREIHDTLAQGLSSIVLLARAADSALLPGGAGAGTASERIQEAGRTASENLAEARRFVQDLTPPALQDAALPEALRRITAGFGSGPQASERPAPEIVFRLDGDPYPLPIEAEVALLRLTQEALANVARHARARNAAVTLVFLDGQVTLDVYDDGVGFTPQDPGGRPAAGERVSFGLHGMRERIAGLGGTLTVESAPGEGTAVAAALPVPAADAAVPEPDARPALVAVSR</sequence>
<dbReference type="SUPFAM" id="SSF55874">
    <property type="entry name" value="ATPase domain of HSP90 chaperone/DNA topoisomerase II/histidine kinase"/>
    <property type="match status" value="1"/>
</dbReference>
<evidence type="ECO:0000256" key="5">
    <source>
        <dbReference type="SAM" id="MobiDB-lite"/>
    </source>
</evidence>
<evidence type="ECO:0000256" key="3">
    <source>
        <dbReference type="ARBA" id="ARBA00023012"/>
    </source>
</evidence>
<dbReference type="PANTHER" id="PTHR24421:SF62">
    <property type="entry name" value="SENSORY TRANSDUCTION HISTIDINE KINASE"/>
    <property type="match status" value="1"/>
</dbReference>
<dbReference type="InterPro" id="IPR011712">
    <property type="entry name" value="Sig_transdc_His_kin_sub3_dim/P"/>
</dbReference>
<dbReference type="InterPro" id="IPR003594">
    <property type="entry name" value="HATPase_dom"/>
</dbReference>
<feature type="region of interest" description="Disordered" evidence="5">
    <location>
        <begin position="1"/>
        <end position="20"/>
    </location>
</feature>
<dbReference type="SMART" id="SM00387">
    <property type="entry name" value="HATPase_c"/>
    <property type="match status" value="1"/>
</dbReference>
<gene>
    <name evidence="8" type="ORF">ACIGXA_19255</name>
</gene>
<keyword evidence="2 8" id="KW-0418">Kinase</keyword>
<keyword evidence="6" id="KW-0812">Transmembrane</keyword>
<reference evidence="8 9" key="1">
    <citation type="submission" date="2024-10" db="EMBL/GenBank/DDBJ databases">
        <title>The Natural Products Discovery Center: Release of the First 8490 Sequenced Strains for Exploring Actinobacteria Biosynthetic Diversity.</title>
        <authorList>
            <person name="Kalkreuter E."/>
            <person name="Kautsar S.A."/>
            <person name="Yang D."/>
            <person name="Bader C.D."/>
            <person name="Teijaro C.N."/>
            <person name="Fluegel L."/>
            <person name="Davis C.M."/>
            <person name="Simpson J.R."/>
            <person name="Lauterbach L."/>
            <person name="Steele A.D."/>
            <person name="Gui C."/>
            <person name="Meng S."/>
            <person name="Li G."/>
            <person name="Viehrig K."/>
            <person name="Ye F."/>
            <person name="Su P."/>
            <person name="Kiefer A.F."/>
            <person name="Nichols A."/>
            <person name="Cepeda A.J."/>
            <person name="Yan W."/>
            <person name="Fan B."/>
            <person name="Jiang Y."/>
            <person name="Adhikari A."/>
            <person name="Zheng C.-J."/>
            <person name="Schuster L."/>
            <person name="Cowan T.M."/>
            <person name="Smanski M.J."/>
            <person name="Chevrette M.G."/>
            <person name="De Carvalho L.P.S."/>
            <person name="Shen B."/>
        </authorList>
    </citation>
    <scope>NUCLEOTIDE SEQUENCE [LARGE SCALE GENOMIC DNA]</scope>
    <source>
        <strain evidence="8 9">NPDC053399</strain>
    </source>
</reference>
<evidence type="ECO:0000256" key="2">
    <source>
        <dbReference type="ARBA" id="ARBA00022777"/>
    </source>
</evidence>
<dbReference type="Gene3D" id="3.30.565.10">
    <property type="entry name" value="Histidine kinase-like ATPase, C-terminal domain"/>
    <property type="match status" value="1"/>
</dbReference>
<dbReference type="InterPro" id="IPR050482">
    <property type="entry name" value="Sensor_HK_TwoCompSys"/>
</dbReference>
<evidence type="ECO:0000256" key="1">
    <source>
        <dbReference type="ARBA" id="ARBA00022679"/>
    </source>
</evidence>
<keyword evidence="9" id="KW-1185">Reference proteome</keyword>
<dbReference type="Pfam" id="PF02518">
    <property type="entry name" value="HATPase_c"/>
    <property type="match status" value="1"/>
</dbReference>
<evidence type="ECO:0000313" key="8">
    <source>
        <dbReference type="EMBL" id="MFI9102655.1"/>
    </source>
</evidence>
<evidence type="ECO:0000256" key="6">
    <source>
        <dbReference type="SAM" id="Phobius"/>
    </source>
</evidence>
<keyword evidence="6" id="KW-0472">Membrane</keyword>
<proteinExistence type="predicted"/>
<keyword evidence="4" id="KW-0175">Coiled coil</keyword>
<keyword evidence="6" id="KW-1133">Transmembrane helix</keyword>
<name>A0ABW8C8A1_9ACTN</name>
<evidence type="ECO:0000256" key="4">
    <source>
        <dbReference type="SAM" id="Coils"/>
    </source>
</evidence>
<evidence type="ECO:0000259" key="7">
    <source>
        <dbReference type="SMART" id="SM00387"/>
    </source>
</evidence>
<feature type="transmembrane region" description="Helical" evidence="6">
    <location>
        <begin position="55"/>
        <end position="72"/>
    </location>
</feature>
<feature type="transmembrane region" description="Helical" evidence="6">
    <location>
        <begin position="81"/>
        <end position="100"/>
    </location>
</feature>
<dbReference type="RefSeq" id="WP_399650595.1">
    <property type="nucleotide sequence ID" value="NZ_JBITYG010000005.1"/>
</dbReference>
<feature type="domain" description="Histidine kinase/HSP90-like ATPase" evidence="7">
    <location>
        <begin position="318"/>
        <end position="418"/>
    </location>
</feature>
<dbReference type="InterPro" id="IPR017205">
    <property type="entry name" value="Sig_transdc_His_kinase_ChrS"/>
</dbReference>
<dbReference type="Pfam" id="PF07730">
    <property type="entry name" value="HisKA_3"/>
    <property type="match status" value="1"/>
</dbReference>
<evidence type="ECO:0000313" key="9">
    <source>
        <dbReference type="Proteomes" id="UP001614394"/>
    </source>
</evidence>
<feature type="coiled-coil region" evidence="4">
    <location>
        <begin position="178"/>
        <end position="205"/>
    </location>
</feature>
<protein>
    <submittedName>
        <fullName evidence="8">Sensor histidine kinase</fullName>
    </submittedName>
</protein>
<accession>A0ABW8C8A1</accession>